<reference evidence="3" key="1">
    <citation type="journal article" date="2013" name="Nature">
        <title>Pan genome of the phytoplankton Emiliania underpins its global distribution.</title>
        <authorList>
            <person name="Read B.A."/>
            <person name="Kegel J."/>
            <person name="Klute M.J."/>
            <person name="Kuo A."/>
            <person name="Lefebvre S.C."/>
            <person name="Maumus F."/>
            <person name="Mayer C."/>
            <person name="Miller J."/>
            <person name="Monier A."/>
            <person name="Salamov A."/>
            <person name="Young J."/>
            <person name="Aguilar M."/>
            <person name="Claverie J.M."/>
            <person name="Frickenhaus S."/>
            <person name="Gonzalez K."/>
            <person name="Herman E.K."/>
            <person name="Lin Y.C."/>
            <person name="Napier J."/>
            <person name="Ogata H."/>
            <person name="Sarno A.F."/>
            <person name="Shmutz J."/>
            <person name="Schroeder D."/>
            <person name="de Vargas C."/>
            <person name="Verret F."/>
            <person name="von Dassow P."/>
            <person name="Valentin K."/>
            <person name="Van de Peer Y."/>
            <person name="Wheeler G."/>
            <person name="Dacks J.B."/>
            <person name="Delwiche C.F."/>
            <person name="Dyhrman S.T."/>
            <person name="Glockner G."/>
            <person name="John U."/>
            <person name="Richards T."/>
            <person name="Worden A.Z."/>
            <person name="Zhang X."/>
            <person name="Grigoriev I.V."/>
            <person name="Allen A.E."/>
            <person name="Bidle K."/>
            <person name="Borodovsky M."/>
            <person name="Bowler C."/>
            <person name="Brownlee C."/>
            <person name="Cock J.M."/>
            <person name="Elias M."/>
            <person name="Gladyshev V.N."/>
            <person name="Groth M."/>
            <person name="Guda C."/>
            <person name="Hadaegh A."/>
            <person name="Iglesias-Rodriguez M.D."/>
            <person name="Jenkins J."/>
            <person name="Jones B.M."/>
            <person name="Lawson T."/>
            <person name="Leese F."/>
            <person name="Lindquist E."/>
            <person name="Lobanov A."/>
            <person name="Lomsadze A."/>
            <person name="Malik S.B."/>
            <person name="Marsh M.E."/>
            <person name="Mackinder L."/>
            <person name="Mock T."/>
            <person name="Mueller-Roeber B."/>
            <person name="Pagarete A."/>
            <person name="Parker M."/>
            <person name="Probert I."/>
            <person name="Quesneville H."/>
            <person name="Raines C."/>
            <person name="Rensing S.A."/>
            <person name="Riano-Pachon D.M."/>
            <person name="Richier S."/>
            <person name="Rokitta S."/>
            <person name="Shiraiwa Y."/>
            <person name="Soanes D.M."/>
            <person name="van der Giezen M."/>
            <person name="Wahlund T.M."/>
            <person name="Williams B."/>
            <person name="Wilson W."/>
            <person name="Wolfe G."/>
            <person name="Wurch L.L."/>
        </authorList>
    </citation>
    <scope>NUCLEOTIDE SEQUENCE</scope>
</reference>
<proteinExistence type="predicted"/>
<evidence type="ECO:0000313" key="2">
    <source>
        <dbReference type="EnsemblProtists" id="EOD31966"/>
    </source>
</evidence>
<dbReference type="EnsemblProtists" id="EOD21985">
    <property type="protein sequence ID" value="EOD21985"/>
    <property type="gene ID" value="EMIHUDRAFT_458239"/>
</dbReference>
<dbReference type="RefSeq" id="XP_005774414.1">
    <property type="nucleotide sequence ID" value="XM_005774357.1"/>
</dbReference>
<dbReference type="EnsemblProtists" id="EOD31966">
    <property type="protein sequence ID" value="EOD31966"/>
    <property type="gene ID" value="EMIHUDRAFT_449455"/>
</dbReference>
<dbReference type="KEGG" id="ehx:EMIHUDRAFT_449455"/>
<dbReference type="HOGENOM" id="CLU_2519496_0_0_1"/>
<name>A0A0D3K881_EMIH1</name>
<dbReference type="PaxDb" id="2903-EOD21985"/>
<dbReference type="AlphaFoldDB" id="A0A0D3K881"/>
<organism evidence="2 3">
    <name type="scientific">Emiliania huxleyi (strain CCMP1516)</name>
    <dbReference type="NCBI Taxonomy" id="280463"/>
    <lineage>
        <taxon>Eukaryota</taxon>
        <taxon>Haptista</taxon>
        <taxon>Haptophyta</taxon>
        <taxon>Prymnesiophyceae</taxon>
        <taxon>Isochrysidales</taxon>
        <taxon>Noelaerhabdaceae</taxon>
        <taxon>Emiliania</taxon>
    </lineage>
</organism>
<dbReference type="KEGG" id="ehx:EMIHUDRAFT_458239"/>
<evidence type="ECO:0000256" key="1">
    <source>
        <dbReference type="SAM" id="MobiDB-lite"/>
    </source>
</evidence>
<keyword evidence="3" id="KW-1185">Reference proteome</keyword>
<sequence>PSTTFGKRRESGRRALDLAAKSGGTFASSRPPAATRQPSVRCPLPSPPRHARSTTSPCPTGSARALSVGPNQGGELLWLAAHNTP</sequence>
<evidence type="ECO:0000313" key="3">
    <source>
        <dbReference type="Proteomes" id="UP000013827"/>
    </source>
</evidence>
<accession>A0A0D3K881</accession>
<dbReference type="GeneID" id="17277239"/>
<dbReference type="Proteomes" id="UP000013827">
    <property type="component" value="Unassembled WGS sequence"/>
</dbReference>
<reference evidence="2" key="2">
    <citation type="submission" date="2024-10" db="UniProtKB">
        <authorList>
            <consortium name="EnsemblProtists"/>
        </authorList>
    </citation>
    <scope>IDENTIFICATION</scope>
</reference>
<feature type="region of interest" description="Disordered" evidence="1">
    <location>
        <begin position="20"/>
        <end position="71"/>
    </location>
</feature>
<dbReference type="GeneID" id="17267530"/>
<dbReference type="RefSeq" id="XP_005784395.1">
    <property type="nucleotide sequence ID" value="XM_005784338.1"/>
</dbReference>
<protein>
    <submittedName>
        <fullName evidence="2">Uncharacterized protein</fullName>
    </submittedName>
</protein>